<accession>A0A1W7CT28</accession>
<dbReference type="KEGG" id="smao:CAG99_03210"/>
<organism evidence="1 2">
    <name type="scientific">Streptomyces marincola</name>
    <dbReference type="NCBI Taxonomy" id="2878388"/>
    <lineage>
        <taxon>Bacteria</taxon>
        <taxon>Bacillati</taxon>
        <taxon>Actinomycetota</taxon>
        <taxon>Actinomycetes</taxon>
        <taxon>Kitasatosporales</taxon>
        <taxon>Streptomycetaceae</taxon>
        <taxon>Streptomyces</taxon>
    </lineage>
</organism>
<keyword evidence="2" id="KW-1185">Reference proteome</keyword>
<dbReference type="Gene3D" id="1.25.40.10">
    <property type="entry name" value="Tetratricopeptide repeat domain"/>
    <property type="match status" value="1"/>
</dbReference>
<dbReference type="SUPFAM" id="SSF48452">
    <property type="entry name" value="TPR-like"/>
    <property type="match status" value="2"/>
</dbReference>
<dbReference type="Proteomes" id="UP000194218">
    <property type="component" value="Chromosome"/>
</dbReference>
<dbReference type="RefSeq" id="WP_086157492.1">
    <property type="nucleotide sequence ID" value="NZ_CP021121.1"/>
</dbReference>
<protein>
    <recommendedName>
        <fullName evidence="3">Transcriptional regulator</fullName>
    </recommendedName>
</protein>
<reference evidence="1 2" key="1">
    <citation type="submission" date="2017-05" db="EMBL/GenBank/DDBJ databases">
        <title>Complete genome sequence of Streptomyces sp. SCSIO 03032 revealed the diverse biosynthetic pathways for its bioactive secondary metabolites.</title>
        <authorList>
            <person name="Ma L."/>
            <person name="Zhu Y."/>
            <person name="Zhang W."/>
            <person name="Zhang G."/>
            <person name="Tian X."/>
            <person name="Zhang S."/>
            <person name="Zhang C."/>
        </authorList>
    </citation>
    <scope>NUCLEOTIDE SEQUENCE [LARGE SCALE GENOMIC DNA]</scope>
    <source>
        <strain evidence="1 2">SCSIO 03032</strain>
    </source>
</reference>
<evidence type="ECO:0008006" key="3">
    <source>
        <dbReference type="Google" id="ProtNLM"/>
    </source>
</evidence>
<dbReference type="InterPro" id="IPR011990">
    <property type="entry name" value="TPR-like_helical_dom_sf"/>
</dbReference>
<sequence>MTDVGRVRAVAVRLQQLDDRHGGADLADVAARYVEHIESAVRSCTFGDRARTGLYQALGEVASSAGWLSYDAGRQRQARGWWDAALRYALLADDRNLQTRIWSSMSDQATALGHGNEGIAIARVALDATRGRREGKLSALLHTRVADGHAAQGDRGPCARSLLRAERAYDQGAQEDSAHWLSFFNAGEVSAATALCQADLGQYPAAVKAARHSRAVIRETPLRRNTFSAHVRLARCLAGAGEFEEALAVGHQALDVLPGVRSPRVEDRLRQLRADLLDRGVRGAEDFSARYEAVRAG</sequence>
<dbReference type="AlphaFoldDB" id="A0A1W7CT28"/>
<name>A0A1W7CT28_9ACTN</name>
<gene>
    <name evidence="1" type="ORF">CAG99_03210</name>
</gene>
<dbReference type="EMBL" id="CP021121">
    <property type="protein sequence ID" value="ARQ67973.1"/>
    <property type="molecule type" value="Genomic_DNA"/>
</dbReference>
<dbReference type="OrthoDB" id="4255734at2"/>
<evidence type="ECO:0000313" key="2">
    <source>
        <dbReference type="Proteomes" id="UP000194218"/>
    </source>
</evidence>
<proteinExistence type="predicted"/>
<evidence type="ECO:0000313" key="1">
    <source>
        <dbReference type="EMBL" id="ARQ67973.1"/>
    </source>
</evidence>